<protein>
    <submittedName>
        <fullName evidence="1">Signal recognition particle, SRP54 subunit, GTPase</fullName>
    </submittedName>
</protein>
<evidence type="ECO:0000313" key="2">
    <source>
        <dbReference type="Proteomes" id="UP000562929"/>
    </source>
</evidence>
<sequence length="288" mass="31808">MPPDDKTPICLPFLLSHLAHRPIRPLIVGLNGIQGIGKTTLAASLVAALQARGVVAVACSIDDFYLDGGAQIDLAGRYADNALLQHRGEPGTHDVGLACAVLDSLSKGLPVLIPRYDKAACEGRGDRLPEESWRPVNQPGEPALDVVILEGWCLGFRALSDDDVEAAWRAPSRTLRKHRLEHLLLVNDMLRAYDGLTDYVHVWIHVDAEDTECVYAWRQEQEDGLRAERRDPHAGMTPEQVLDFVDGYYPAYELYSSGIRAGVMPHQPGCQLRLIVGRDRAVKQVVRI</sequence>
<dbReference type="Gene3D" id="3.40.50.300">
    <property type="entry name" value="P-loop containing nucleotide triphosphate hydrolases"/>
    <property type="match status" value="1"/>
</dbReference>
<dbReference type="PANTHER" id="PTHR10285">
    <property type="entry name" value="URIDINE KINASE"/>
    <property type="match status" value="1"/>
</dbReference>
<accession>A0A8H4Q5T0</accession>
<evidence type="ECO:0000313" key="1">
    <source>
        <dbReference type="EMBL" id="KAF4587249.1"/>
    </source>
</evidence>
<gene>
    <name evidence="1" type="ORF">GQ602_003942</name>
</gene>
<dbReference type="AlphaFoldDB" id="A0A8H4Q5T0"/>
<dbReference type="SUPFAM" id="SSF52540">
    <property type="entry name" value="P-loop containing nucleoside triphosphate hydrolases"/>
    <property type="match status" value="1"/>
</dbReference>
<organism evidence="1 2">
    <name type="scientific">Ophiocordyceps camponoti-floridani</name>
    <dbReference type="NCBI Taxonomy" id="2030778"/>
    <lineage>
        <taxon>Eukaryota</taxon>
        <taxon>Fungi</taxon>
        <taxon>Dikarya</taxon>
        <taxon>Ascomycota</taxon>
        <taxon>Pezizomycotina</taxon>
        <taxon>Sordariomycetes</taxon>
        <taxon>Hypocreomycetidae</taxon>
        <taxon>Hypocreales</taxon>
        <taxon>Ophiocordycipitaceae</taxon>
        <taxon>Ophiocordyceps</taxon>
    </lineage>
</organism>
<name>A0A8H4Q5T0_9HYPO</name>
<comment type="caution">
    <text evidence="1">The sequence shown here is derived from an EMBL/GenBank/DDBJ whole genome shotgun (WGS) entry which is preliminary data.</text>
</comment>
<dbReference type="EMBL" id="JAACLJ010000004">
    <property type="protein sequence ID" value="KAF4587249.1"/>
    <property type="molecule type" value="Genomic_DNA"/>
</dbReference>
<reference evidence="1 2" key="1">
    <citation type="journal article" date="2020" name="G3 (Bethesda)">
        <title>Genetic Underpinnings of Host Manipulation by Ophiocordyceps as Revealed by Comparative Transcriptomics.</title>
        <authorList>
            <person name="Will I."/>
            <person name="Das B."/>
            <person name="Trinh T."/>
            <person name="Brachmann A."/>
            <person name="Ohm R.A."/>
            <person name="de Bekker C."/>
        </authorList>
    </citation>
    <scope>NUCLEOTIDE SEQUENCE [LARGE SCALE GENOMIC DNA]</scope>
    <source>
        <strain evidence="1 2">EC05</strain>
    </source>
</reference>
<dbReference type="Proteomes" id="UP000562929">
    <property type="component" value="Unassembled WGS sequence"/>
</dbReference>
<proteinExistence type="predicted"/>
<dbReference type="OrthoDB" id="347435at2759"/>
<dbReference type="InterPro" id="IPR027417">
    <property type="entry name" value="P-loop_NTPase"/>
</dbReference>
<keyword evidence="2" id="KW-1185">Reference proteome</keyword>